<gene>
    <name evidence="3" type="primary">LOC6898943</name>
</gene>
<dbReference type="RefSeq" id="XP_015040630.2">
    <property type="nucleotide sequence ID" value="XM_015185144.2"/>
</dbReference>
<feature type="transmembrane region" description="Helical" evidence="1">
    <location>
        <begin position="57"/>
        <end position="82"/>
    </location>
</feature>
<keyword evidence="2" id="KW-1185">Reference proteome</keyword>
<dbReference type="Proteomes" id="UP000001819">
    <property type="component" value="Chromosome 3"/>
</dbReference>
<evidence type="ECO:0000256" key="1">
    <source>
        <dbReference type="SAM" id="Phobius"/>
    </source>
</evidence>
<dbReference type="InParanoid" id="A0A6I8VGY3"/>
<feature type="transmembrane region" description="Helical" evidence="1">
    <location>
        <begin position="12"/>
        <end position="36"/>
    </location>
</feature>
<organism evidence="2 3">
    <name type="scientific">Drosophila pseudoobscura pseudoobscura</name>
    <name type="common">Fruit fly</name>
    <dbReference type="NCBI Taxonomy" id="46245"/>
    <lineage>
        <taxon>Eukaryota</taxon>
        <taxon>Metazoa</taxon>
        <taxon>Ecdysozoa</taxon>
        <taxon>Arthropoda</taxon>
        <taxon>Hexapoda</taxon>
        <taxon>Insecta</taxon>
        <taxon>Pterygota</taxon>
        <taxon>Neoptera</taxon>
        <taxon>Endopterygota</taxon>
        <taxon>Diptera</taxon>
        <taxon>Brachycera</taxon>
        <taxon>Muscomorpha</taxon>
        <taxon>Ephydroidea</taxon>
        <taxon>Drosophilidae</taxon>
        <taxon>Drosophila</taxon>
        <taxon>Sophophora</taxon>
    </lineage>
</organism>
<feature type="transmembrane region" description="Helical" evidence="1">
    <location>
        <begin position="94"/>
        <end position="115"/>
    </location>
</feature>
<proteinExistence type="predicted"/>
<name>A0A6I8VGY3_DROPS</name>
<reference evidence="3" key="2">
    <citation type="submission" date="2025-08" db="UniProtKB">
        <authorList>
            <consortium name="RefSeq"/>
        </authorList>
    </citation>
    <scope>IDENTIFICATION</scope>
    <source>
        <strain evidence="3">MV-25-SWS-2005</strain>
        <tissue evidence="3">Whole body</tissue>
    </source>
</reference>
<protein>
    <submittedName>
        <fullName evidence="3">Uncharacterized protein isoform X1</fullName>
    </submittedName>
</protein>
<keyword evidence="1" id="KW-1133">Transmembrane helix</keyword>
<evidence type="ECO:0000313" key="3">
    <source>
        <dbReference type="RefSeq" id="XP_015040630.2"/>
    </source>
</evidence>
<keyword evidence="1" id="KW-0472">Membrane</keyword>
<accession>A0A6I8VGY3</accession>
<sequence length="145" mass="16083">MRLAKCLCCIPLRVGVILTGCLFGATDLIIGSYGLYMVIRREFPDNVVEFFRTMDTLTCVACFTGTFYLMAFNDLMLIYGAIRKKSGYIGPWLMVNFVVLICTMVTALVSGIAIIRIGEAEPRPHAPHRFIHSLFQSSSVIACSS</sequence>
<reference evidence="2" key="1">
    <citation type="submission" date="2024-06" db="UniProtKB">
        <authorList>
            <consortium name="RefSeq"/>
        </authorList>
    </citation>
    <scope>NUCLEOTIDE SEQUENCE [LARGE SCALE GENOMIC DNA]</scope>
    <source>
        <strain evidence="2">MV2-25</strain>
    </source>
</reference>
<dbReference type="AlphaFoldDB" id="A0A6I8VGY3"/>
<evidence type="ECO:0000313" key="2">
    <source>
        <dbReference type="Proteomes" id="UP000001819"/>
    </source>
</evidence>
<keyword evidence="1" id="KW-0812">Transmembrane</keyword>